<evidence type="ECO:0000313" key="3">
    <source>
        <dbReference type="Proteomes" id="UP000242188"/>
    </source>
</evidence>
<protein>
    <submittedName>
        <fullName evidence="2">Uncharacterized protein</fullName>
    </submittedName>
</protein>
<organism evidence="2 3">
    <name type="scientific">Mizuhopecten yessoensis</name>
    <name type="common">Japanese scallop</name>
    <name type="synonym">Patinopecten yessoensis</name>
    <dbReference type="NCBI Taxonomy" id="6573"/>
    <lineage>
        <taxon>Eukaryota</taxon>
        <taxon>Metazoa</taxon>
        <taxon>Spiralia</taxon>
        <taxon>Lophotrochozoa</taxon>
        <taxon>Mollusca</taxon>
        <taxon>Bivalvia</taxon>
        <taxon>Autobranchia</taxon>
        <taxon>Pteriomorphia</taxon>
        <taxon>Pectinida</taxon>
        <taxon>Pectinoidea</taxon>
        <taxon>Pectinidae</taxon>
        <taxon>Mizuhopecten</taxon>
    </lineage>
</organism>
<evidence type="ECO:0000313" key="2">
    <source>
        <dbReference type="EMBL" id="OWF40837.1"/>
    </source>
</evidence>
<feature type="region of interest" description="Disordered" evidence="1">
    <location>
        <begin position="254"/>
        <end position="314"/>
    </location>
</feature>
<feature type="compositionally biased region" description="Low complexity" evidence="1">
    <location>
        <begin position="268"/>
        <end position="278"/>
    </location>
</feature>
<dbReference type="Proteomes" id="UP000242188">
    <property type="component" value="Unassembled WGS sequence"/>
</dbReference>
<dbReference type="AlphaFoldDB" id="A0A210PWF5"/>
<sequence length="314" mass="35852">MARNEEKQLGRLNRLLLKQNKEEQEKKNPRRPRLDDLHSSEAIKKWIPSIKRDIDFFLKQSQVPCYPDSKIQECNSKIDFLRRQYWAFVRKLRQLDPSTRDTPWTERHYAAKKRQHSPTHQDTDEEIQKKQQCIDNSNSGVISPVYTSSTTNPISRGSVTSLDKVVSPDETVPDVVDRYPDFRPICTPILDGDRLYQTLYGYQPTPCFIADGTVSLDLQDQPLIFCTKDNSVESNSINGMSVSVNDVFNSQLPCDDQTSTHLNDHNGQDLSQDSGDSSIIPRTRNRDPTGNSQSDNTMTNCGFIPYSDSSDDND</sequence>
<dbReference type="InterPro" id="IPR009360">
    <property type="entry name" value="Isy1"/>
</dbReference>
<accession>A0A210PWF5</accession>
<feature type="compositionally biased region" description="Basic and acidic residues" evidence="1">
    <location>
        <begin position="19"/>
        <end position="36"/>
    </location>
</feature>
<dbReference type="EMBL" id="NEDP02005443">
    <property type="protein sequence ID" value="OWF40837.1"/>
    <property type="molecule type" value="Genomic_DNA"/>
</dbReference>
<feature type="region of interest" description="Disordered" evidence="1">
    <location>
        <begin position="1"/>
        <end position="36"/>
    </location>
</feature>
<reference evidence="2 3" key="1">
    <citation type="journal article" date="2017" name="Nat. Ecol. Evol.">
        <title>Scallop genome provides insights into evolution of bilaterian karyotype and development.</title>
        <authorList>
            <person name="Wang S."/>
            <person name="Zhang J."/>
            <person name="Jiao W."/>
            <person name="Li J."/>
            <person name="Xun X."/>
            <person name="Sun Y."/>
            <person name="Guo X."/>
            <person name="Huan P."/>
            <person name="Dong B."/>
            <person name="Zhang L."/>
            <person name="Hu X."/>
            <person name="Sun X."/>
            <person name="Wang J."/>
            <person name="Zhao C."/>
            <person name="Wang Y."/>
            <person name="Wang D."/>
            <person name="Huang X."/>
            <person name="Wang R."/>
            <person name="Lv J."/>
            <person name="Li Y."/>
            <person name="Zhang Z."/>
            <person name="Liu B."/>
            <person name="Lu W."/>
            <person name="Hui Y."/>
            <person name="Liang J."/>
            <person name="Zhou Z."/>
            <person name="Hou R."/>
            <person name="Li X."/>
            <person name="Liu Y."/>
            <person name="Li H."/>
            <person name="Ning X."/>
            <person name="Lin Y."/>
            <person name="Zhao L."/>
            <person name="Xing Q."/>
            <person name="Dou J."/>
            <person name="Li Y."/>
            <person name="Mao J."/>
            <person name="Guo H."/>
            <person name="Dou H."/>
            <person name="Li T."/>
            <person name="Mu C."/>
            <person name="Jiang W."/>
            <person name="Fu Q."/>
            <person name="Fu X."/>
            <person name="Miao Y."/>
            <person name="Liu J."/>
            <person name="Yu Q."/>
            <person name="Li R."/>
            <person name="Liao H."/>
            <person name="Li X."/>
            <person name="Kong Y."/>
            <person name="Jiang Z."/>
            <person name="Chourrout D."/>
            <person name="Li R."/>
            <person name="Bao Z."/>
        </authorList>
    </citation>
    <scope>NUCLEOTIDE SEQUENCE [LARGE SCALE GENOMIC DNA]</scope>
    <source>
        <strain evidence="2 3">PY_sf001</strain>
    </source>
</reference>
<feature type="compositionally biased region" description="Polar residues" evidence="1">
    <location>
        <begin position="288"/>
        <end position="300"/>
    </location>
</feature>
<proteinExistence type="predicted"/>
<evidence type="ECO:0000256" key="1">
    <source>
        <dbReference type="SAM" id="MobiDB-lite"/>
    </source>
</evidence>
<name>A0A210PWF5_MIZYE</name>
<dbReference type="GO" id="GO:0000350">
    <property type="term" value="P:generation of catalytic spliceosome for second transesterification step"/>
    <property type="evidence" value="ECO:0007669"/>
    <property type="project" value="InterPro"/>
</dbReference>
<dbReference type="OrthoDB" id="5983780at2759"/>
<comment type="caution">
    <text evidence="2">The sequence shown here is derived from an EMBL/GenBank/DDBJ whole genome shotgun (WGS) entry which is preliminary data.</text>
</comment>
<gene>
    <name evidence="2" type="ORF">KP79_PYT09240</name>
</gene>
<keyword evidence="3" id="KW-1185">Reference proteome</keyword>
<dbReference type="Pfam" id="PF06246">
    <property type="entry name" value="Isy1"/>
    <property type="match status" value="1"/>
</dbReference>